<evidence type="ECO:0000313" key="2">
    <source>
        <dbReference type="EMBL" id="GAA4132039.1"/>
    </source>
</evidence>
<protein>
    <submittedName>
        <fullName evidence="2">Uncharacterized protein</fullName>
    </submittedName>
</protein>
<evidence type="ECO:0000256" key="1">
    <source>
        <dbReference type="SAM" id="MobiDB-lite"/>
    </source>
</evidence>
<keyword evidence="3" id="KW-1185">Reference proteome</keyword>
<feature type="compositionally biased region" description="Gly residues" evidence="1">
    <location>
        <begin position="7"/>
        <end position="17"/>
    </location>
</feature>
<feature type="compositionally biased region" description="Pro residues" evidence="1">
    <location>
        <begin position="90"/>
        <end position="104"/>
    </location>
</feature>
<reference evidence="3" key="1">
    <citation type="journal article" date="2019" name="Int. J. Syst. Evol. Microbiol.">
        <title>The Global Catalogue of Microorganisms (GCM) 10K type strain sequencing project: providing services to taxonomists for standard genome sequencing and annotation.</title>
        <authorList>
            <consortium name="The Broad Institute Genomics Platform"/>
            <consortium name="The Broad Institute Genome Sequencing Center for Infectious Disease"/>
            <person name="Wu L."/>
            <person name="Ma J."/>
        </authorList>
    </citation>
    <scope>NUCLEOTIDE SEQUENCE [LARGE SCALE GENOMIC DNA]</scope>
    <source>
        <strain evidence="3">JCM 17589</strain>
    </source>
</reference>
<dbReference type="Proteomes" id="UP001501845">
    <property type="component" value="Unassembled WGS sequence"/>
</dbReference>
<feature type="compositionally biased region" description="Basic residues" evidence="1">
    <location>
        <begin position="121"/>
        <end position="133"/>
    </location>
</feature>
<sequence>MSRRGAPLGGHALGGVGSRATDPHGPARACGWSGPLSRHGDDDTLKGRGELRDQPPPARSGREAVPVRSPGTATTTPSRGAGNRAINPHRPAPAKRPAPAPPGGAPKAVHGAARDEEREGTRHRRSRAPPRSQ</sequence>
<organism evidence="2 3">
    <name type="scientific">Streptomyces tunisiensis</name>
    <dbReference type="NCBI Taxonomy" id="948699"/>
    <lineage>
        <taxon>Bacteria</taxon>
        <taxon>Bacillati</taxon>
        <taxon>Actinomycetota</taxon>
        <taxon>Actinomycetes</taxon>
        <taxon>Kitasatosporales</taxon>
        <taxon>Streptomycetaceae</taxon>
        <taxon>Streptomyces</taxon>
    </lineage>
</organism>
<dbReference type="EMBL" id="BAABBU010000011">
    <property type="protein sequence ID" value="GAA4132039.1"/>
    <property type="molecule type" value="Genomic_DNA"/>
</dbReference>
<gene>
    <name evidence="2" type="ORF">GCM10022285_22090</name>
</gene>
<evidence type="ECO:0000313" key="3">
    <source>
        <dbReference type="Proteomes" id="UP001501845"/>
    </source>
</evidence>
<name>A0ABP7Y854_9ACTN</name>
<accession>A0ABP7Y854</accession>
<feature type="compositionally biased region" description="Basic and acidic residues" evidence="1">
    <location>
        <begin position="38"/>
        <end position="53"/>
    </location>
</feature>
<comment type="caution">
    <text evidence="2">The sequence shown here is derived from an EMBL/GenBank/DDBJ whole genome shotgun (WGS) entry which is preliminary data.</text>
</comment>
<proteinExistence type="predicted"/>
<feature type="region of interest" description="Disordered" evidence="1">
    <location>
        <begin position="1"/>
        <end position="133"/>
    </location>
</feature>